<accession>A0ABN6S3Z6</accession>
<gene>
    <name evidence="2" type="ORF">SYK_07900</name>
</gene>
<comment type="similarity">
    <text evidence="1">Belongs to the CutA family.</text>
</comment>
<proteinExistence type="inferred from homology"/>
<dbReference type="PANTHER" id="PTHR23419:SF8">
    <property type="entry name" value="FI09726P"/>
    <property type="match status" value="1"/>
</dbReference>
<evidence type="ECO:0000256" key="1">
    <source>
        <dbReference type="ARBA" id="ARBA00010169"/>
    </source>
</evidence>
<organism evidence="2 3">
    <name type="scientific">Pseudodesulfovibrio nedwellii</name>
    <dbReference type="NCBI Taxonomy" id="2973072"/>
    <lineage>
        <taxon>Bacteria</taxon>
        <taxon>Pseudomonadati</taxon>
        <taxon>Thermodesulfobacteriota</taxon>
        <taxon>Desulfovibrionia</taxon>
        <taxon>Desulfovibrionales</taxon>
        <taxon>Desulfovibrionaceae</taxon>
    </lineage>
</organism>
<dbReference type="InterPro" id="IPR011322">
    <property type="entry name" value="N-reg_PII-like_a/b"/>
</dbReference>
<dbReference type="InterPro" id="IPR004323">
    <property type="entry name" value="Ion_tolerance_CutA"/>
</dbReference>
<dbReference type="EMBL" id="AP026709">
    <property type="protein sequence ID" value="BDQ36430.1"/>
    <property type="molecule type" value="Genomic_DNA"/>
</dbReference>
<dbReference type="RefSeq" id="WP_281762330.1">
    <property type="nucleotide sequence ID" value="NZ_AP026709.1"/>
</dbReference>
<evidence type="ECO:0000313" key="2">
    <source>
        <dbReference type="EMBL" id="BDQ36430.1"/>
    </source>
</evidence>
<name>A0ABN6S3Z6_9BACT</name>
<dbReference type="PANTHER" id="PTHR23419">
    <property type="entry name" value="DIVALENT CATION TOLERANCE CUTA-RELATED"/>
    <property type="match status" value="1"/>
</dbReference>
<evidence type="ECO:0008006" key="4">
    <source>
        <dbReference type="Google" id="ProtNLM"/>
    </source>
</evidence>
<evidence type="ECO:0000313" key="3">
    <source>
        <dbReference type="Proteomes" id="UP001317742"/>
    </source>
</evidence>
<protein>
    <recommendedName>
        <fullName evidence="4">Divalent-cation tolerance protein CutA</fullName>
    </recommendedName>
</protein>
<dbReference type="Gene3D" id="3.30.70.120">
    <property type="match status" value="1"/>
</dbReference>
<dbReference type="Proteomes" id="UP001317742">
    <property type="component" value="Chromosome"/>
</dbReference>
<sequence length="106" mass="11941">MDETLIYMTCETMIEAENIGTVLLERRLVACVNILGGMKSMYWWKGKVEKAEEVVLLAKTRDSLVHELTEAVKAMHSYEVPCVVAFPITGGNLDFLQWINGETMVS</sequence>
<dbReference type="Pfam" id="PF03091">
    <property type="entry name" value="CutA1"/>
    <property type="match status" value="1"/>
</dbReference>
<dbReference type="SUPFAM" id="SSF54913">
    <property type="entry name" value="GlnB-like"/>
    <property type="match status" value="1"/>
</dbReference>
<keyword evidence="3" id="KW-1185">Reference proteome</keyword>
<dbReference type="InterPro" id="IPR015867">
    <property type="entry name" value="N-reg_PII/ATP_PRibTrfase_C"/>
</dbReference>
<reference evidence="2 3" key="1">
    <citation type="submission" date="2022-08" db="EMBL/GenBank/DDBJ databases">
        <title>Genome Sequence of the sulphate-reducing bacterium, Pseudodesulfovibrio sp. SYK.</title>
        <authorList>
            <person name="Kondo R."/>
            <person name="Kataoka T."/>
        </authorList>
    </citation>
    <scope>NUCLEOTIDE SEQUENCE [LARGE SCALE GENOMIC DNA]</scope>
    <source>
        <strain evidence="2 3">SYK</strain>
    </source>
</reference>